<accession>A0ABT6QX68</accession>
<dbReference type="EMBL" id="JARBWL010000002">
    <property type="protein sequence ID" value="MDI2595512.1"/>
    <property type="molecule type" value="Genomic_DNA"/>
</dbReference>
<proteinExistence type="predicted"/>
<evidence type="ECO:0008006" key="3">
    <source>
        <dbReference type="Google" id="ProtNLM"/>
    </source>
</evidence>
<sequence>MTNFKAVGASLIFGLGFIQAGYSQAAGAIYIREADVSKECSIPAVEGRYRIRQDTSCTNDQAYMTRFANVDSALTITYFNNGDCTEGQSWEIEVKTVKQPTSFPADHYISIAAMAGVPNGSIIYPGLLKVRSRADGNIDGKLSCIYIERK</sequence>
<name>A0ABT6QX68_9PSED</name>
<dbReference type="Proteomes" id="UP001159100">
    <property type="component" value="Unassembled WGS sequence"/>
</dbReference>
<comment type="caution">
    <text evidence="1">The sequence shown here is derived from an EMBL/GenBank/DDBJ whole genome shotgun (WGS) entry which is preliminary data.</text>
</comment>
<evidence type="ECO:0000313" key="2">
    <source>
        <dbReference type="Proteomes" id="UP001159100"/>
    </source>
</evidence>
<keyword evidence="2" id="KW-1185">Reference proteome</keyword>
<dbReference type="RefSeq" id="WP_259494537.1">
    <property type="nucleotide sequence ID" value="NZ_JARBWL010000002.1"/>
</dbReference>
<evidence type="ECO:0000313" key="1">
    <source>
        <dbReference type="EMBL" id="MDI2595512.1"/>
    </source>
</evidence>
<protein>
    <recommendedName>
        <fullName evidence="3">Lipoprotein</fullName>
    </recommendedName>
</protein>
<organism evidence="1 2">
    <name type="scientific">Pseudomonas fungipugnans</name>
    <dbReference type="NCBI Taxonomy" id="3024217"/>
    <lineage>
        <taxon>Bacteria</taxon>
        <taxon>Pseudomonadati</taxon>
        <taxon>Pseudomonadota</taxon>
        <taxon>Gammaproteobacteria</taxon>
        <taxon>Pseudomonadales</taxon>
        <taxon>Pseudomonadaceae</taxon>
        <taxon>Pseudomonas</taxon>
    </lineage>
</organism>
<gene>
    <name evidence="1" type="ORF">POF45_29415</name>
</gene>
<reference evidence="1 2" key="1">
    <citation type="submission" date="2023-02" db="EMBL/GenBank/DDBJ databases">
        <title>Pseudomonas chrutzelriedensis sp. nov., a potently antifungal strain isolated from moss.</title>
        <authorList>
            <person name="Schnyder A."/>
            <person name="Kalawong R."/>
            <person name="Eberl L."/>
            <person name="Agnoli K."/>
        </authorList>
    </citation>
    <scope>NUCLEOTIDE SEQUENCE [LARGE SCALE GENOMIC DNA]</scope>
    <source>
        <strain evidence="1 2">681</strain>
    </source>
</reference>